<feature type="non-terminal residue" evidence="1">
    <location>
        <position position="1"/>
    </location>
</feature>
<feature type="non-terminal residue" evidence="1">
    <location>
        <position position="38"/>
    </location>
</feature>
<accession>A0A6J4NJW3</accession>
<dbReference type="EMBL" id="CADCUK010000175">
    <property type="protein sequence ID" value="CAA9389160.1"/>
    <property type="molecule type" value="Genomic_DNA"/>
</dbReference>
<evidence type="ECO:0000313" key="1">
    <source>
        <dbReference type="EMBL" id="CAA9389160.1"/>
    </source>
</evidence>
<proteinExistence type="predicted"/>
<protein>
    <submittedName>
        <fullName evidence="1">Uncharacterized protein</fullName>
    </submittedName>
</protein>
<organism evidence="1">
    <name type="scientific">uncultured Nocardioidaceae bacterium</name>
    <dbReference type="NCBI Taxonomy" id="253824"/>
    <lineage>
        <taxon>Bacteria</taxon>
        <taxon>Bacillati</taxon>
        <taxon>Actinomycetota</taxon>
        <taxon>Actinomycetes</taxon>
        <taxon>Propionibacteriales</taxon>
        <taxon>Nocardioidaceae</taxon>
        <taxon>environmental samples</taxon>
    </lineage>
</organism>
<reference evidence="1" key="1">
    <citation type="submission" date="2020-02" db="EMBL/GenBank/DDBJ databases">
        <authorList>
            <person name="Meier V. D."/>
        </authorList>
    </citation>
    <scope>NUCLEOTIDE SEQUENCE</scope>
    <source>
        <strain evidence="1">AVDCRST_MAG47</strain>
    </source>
</reference>
<name>A0A6J4NJW3_9ACTN</name>
<dbReference type="AlphaFoldDB" id="A0A6J4NJW3"/>
<sequence>CSCLRTGRSRWVGSGKPRSTYRVVRAARNTVTVIGLNA</sequence>
<gene>
    <name evidence="1" type="ORF">AVDCRST_MAG47-2713</name>
</gene>